<comment type="caution">
    <text evidence="1">The sequence shown here is derived from an EMBL/GenBank/DDBJ whole genome shotgun (WGS) entry which is preliminary data.</text>
</comment>
<evidence type="ECO:0000313" key="1">
    <source>
        <dbReference type="EMBL" id="CAG9952490.1"/>
    </source>
</evidence>
<sequence>MMQIDEVLLDFENGYRRSLPIQDIRYDTVTIVVEIQNSKDALEKGVPGHKFVGSLTTIAAMKIPENLTALQNDAPSRNALSLVQLASQVKWQILGVLLITFITYHYITNRPPRVPIVLEKEIPNKLERQSAFFFHTANVLQKGYKEFGDRIWGIDTNQGLRLVLPLRYLDELKSHPAINFADSISRHALIEHTGLGGPPAAAVHIFKAKLNPSLSEYLPIFHDIIKRELPLAFPQNQDWTETHIFERMLRIVSVMSARAFYSAEGSKDEHWLELSQAYVSTVLDYLQKLKRWPEFSLPLVKFFLPERAKVIQQWNQAHAHLSKTLEAKASGKQDSPPSLLDHLISGRKVTVDEMIHTQMAFVVAGIHTTAAGLTQFLYDLAVRSEDIPELREEIRQVYAGCEGAFTKKSLGELKKLDSWMRESQRLCLSVSTTFQRIATKRFRLSEGLYIPKGTRLEVAATSVHVDEAFYENPEVFDGQRSFKPRQGQSQAMKHQYISTGKTDLRWGYGRHACPGRFLADAEMKMLLSELLLHFDVKNPEGQGRHANIAFDNNVMPDPTKTVMVKSVKGW</sequence>
<organism evidence="1 2">
    <name type="scientific">Clonostachys rosea f. rosea IK726</name>
    <dbReference type="NCBI Taxonomy" id="1349383"/>
    <lineage>
        <taxon>Eukaryota</taxon>
        <taxon>Fungi</taxon>
        <taxon>Dikarya</taxon>
        <taxon>Ascomycota</taxon>
        <taxon>Pezizomycotina</taxon>
        <taxon>Sordariomycetes</taxon>
        <taxon>Hypocreomycetidae</taxon>
        <taxon>Hypocreales</taxon>
        <taxon>Bionectriaceae</taxon>
        <taxon>Clonostachys</taxon>
    </lineage>
</organism>
<proteinExistence type="predicted"/>
<dbReference type="EMBL" id="CADEHS020000494">
    <property type="protein sequence ID" value="CAG9952490.1"/>
    <property type="molecule type" value="Genomic_DNA"/>
</dbReference>
<keyword evidence="2" id="KW-1185">Reference proteome</keyword>
<accession>A0ACA9UGU9</accession>
<reference evidence="1" key="1">
    <citation type="submission" date="2020-04" db="EMBL/GenBank/DDBJ databases">
        <authorList>
            <person name="Broberg M."/>
        </authorList>
    </citation>
    <scope>NUCLEOTIDE SEQUENCE</scope>
</reference>
<protein>
    <submittedName>
        <fullName evidence="1">Uncharacterized protein</fullName>
    </submittedName>
</protein>
<evidence type="ECO:0000313" key="2">
    <source>
        <dbReference type="Proteomes" id="UP000836387"/>
    </source>
</evidence>
<reference evidence="1" key="2">
    <citation type="submission" date="2021-10" db="EMBL/GenBank/DDBJ databases">
        <authorList>
            <person name="Piombo E."/>
        </authorList>
    </citation>
    <scope>NUCLEOTIDE SEQUENCE</scope>
</reference>
<dbReference type="Proteomes" id="UP000836387">
    <property type="component" value="Unassembled WGS sequence"/>
</dbReference>
<name>A0ACA9UGU9_BIOOC</name>
<gene>
    <name evidence="1" type="ORF">CRV2_00017741</name>
</gene>